<keyword evidence="1" id="KW-1133">Transmembrane helix</keyword>
<protein>
    <submittedName>
        <fullName evidence="3">LysM repeat protein</fullName>
    </submittedName>
</protein>
<dbReference type="Proteomes" id="UP001242995">
    <property type="component" value="Unassembled WGS sequence"/>
</dbReference>
<evidence type="ECO:0000313" key="5">
    <source>
        <dbReference type="Proteomes" id="UP001230951"/>
    </source>
</evidence>
<keyword evidence="5" id="KW-1185">Reference proteome</keyword>
<organism evidence="3 6">
    <name type="scientific">Arthrobacter bambusae</name>
    <dbReference type="NCBI Taxonomy" id="1338426"/>
    <lineage>
        <taxon>Bacteria</taxon>
        <taxon>Bacillati</taxon>
        <taxon>Actinomycetota</taxon>
        <taxon>Actinomycetes</taxon>
        <taxon>Micrococcales</taxon>
        <taxon>Micrococcaceae</taxon>
        <taxon>Arthrobacter</taxon>
    </lineage>
</organism>
<dbReference type="InterPro" id="IPR036779">
    <property type="entry name" value="LysM_dom_sf"/>
</dbReference>
<evidence type="ECO:0000256" key="1">
    <source>
        <dbReference type="SAM" id="Phobius"/>
    </source>
</evidence>
<dbReference type="CDD" id="cd00118">
    <property type="entry name" value="LysM"/>
    <property type="match status" value="1"/>
</dbReference>
<dbReference type="SMART" id="SM00257">
    <property type="entry name" value="LysM"/>
    <property type="match status" value="1"/>
</dbReference>
<evidence type="ECO:0000313" key="4">
    <source>
        <dbReference type="EMBL" id="MDQ0180669.1"/>
    </source>
</evidence>
<dbReference type="Gene3D" id="3.10.350.10">
    <property type="entry name" value="LysM domain"/>
    <property type="match status" value="1"/>
</dbReference>
<accession>A0AAW8DJQ0</accession>
<dbReference type="RefSeq" id="WP_059387800.1">
    <property type="nucleotide sequence ID" value="NZ_JAUSRG010000011.1"/>
</dbReference>
<sequence>MSAITITHTPGHGAPAGRLRLTRRGRMVFFGVPAMLLVAALLSLAGFLNSPAKAADSAAELQPTSSTSVTVQVGQSLWGIAGSAAPSRDPRDVVAEIIQLNNLQDGHIVPGQQLFIPST</sequence>
<keyword evidence="1" id="KW-0472">Membrane</keyword>
<dbReference type="AlphaFoldDB" id="A0AAW8DJQ0"/>
<proteinExistence type="predicted"/>
<name>A0AAW8DJQ0_9MICC</name>
<reference evidence="3 5" key="1">
    <citation type="submission" date="2023-07" db="EMBL/GenBank/DDBJ databases">
        <title>Sorghum-associated microbial communities from plants grown in Nebraska, USA.</title>
        <authorList>
            <person name="Schachtman D."/>
        </authorList>
    </citation>
    <scope>NUCLEOTIDE SEQUENCE</scope>
    <source>
        <strain evidence="3">DS1006</strain>
        <strain evidence="4 5">DS1016</strain>
    </source>
</reference>
<dbReference type="Pfam" id="PF01476">
    <property type="entry name" value="LysM"/>
    <property type="match status" value="1"/>
</dbReference>
<dbReference type="Proteomes" id="UP001230951">
    <property type="component" value="Unassembled WGS sequence"/>
</dbReference>
<dbReference type="EMBL" id="JAUSTF010000003">
    <property type="protein sequence ID" value="MDQ0180669.1"/>
    <property type="molecule type" value="Genomic_DNA"/>
</dbReference>
<evidence type="ECO:0000259" key="2">
    <source>
        <dbReference type="PROSITE" id="PS51782"/>
    </source>
</evidence>
<gene>
    <name evidence="3" type="ORF">J2S90_003416</name>
    <name evidence="4" type="ORF">J2S93_002091</name>
</gene>
<evidence type="ECO:0000313" key="3">
    <source>
        <dbReference type="EMBL" id="MDP9906432.1"/>
    </source>
</evidence>
<evidence type="ECO:0000313" key="6">
    <source>
        <dbReference type="Proteomes" id="UP001242995"/>
    </source>
</evidence>
<dbReference type="InterPro" id="IPR018392">
    <property type="entry name" value="LysM"/>
</dbReference>
<keyword evidence="1" id="KW-0812">Transmembrane</keyword>
<feature type="domain" description="LysM" evidence="2">
    <location>
        <begin position="67"/>
        <end position="116"/>
    </location>
</feature>
<dbReference type="SUPFAM" id="SSF54106">
    <property type="entry name" value="LysM domain"/>
    <property type="match status" value="1"/>
</dbReference>
<feature type="transmembrane region" description="Helical" evidence="1">
    <location>
        <begin position="28"/>
        <end position="48"/>
    </location>
</feature>
<dbReference type="PROSITE" id="PS51782">
    <property type="entry name" value="LYSM"/>
    <property type="match status" value="1"/>
</dbReference>
<dbReference type="EMBL" id="JAUSRG010000011">
    <property type="protein sequence ID" value="MDP9906432.1"/>
    <property type="molecule type" value="Genomic_DNA"/>
</dbReference>
<comment type="caution">
    <text evidence="3">The sequence shown here is derived from an EMBL/GenBank/DDBJ whole genome shotgun (WGS) entry which is preliminary data.</text>
</comment>